<reference evidence="2" key="1">
    <citation type="submission" date="2021-02" db="EMBL/GenBank/DDBJ databases">
        <authorList>
            <person name="Nowell W R."/>
        </authorList>
    </citation>
    <scope>NUCLEOTIDE SEQUENCE</scope>
</reference>
<accession>A0A819HBL9</accession>
<comment type="caution">
    <text evidence="2">The sequence shown here is derived from an EMBL/GenBank/DDBJ whole genome shotgun (WGS) entry which is preliminary data.</text>
</comment>
<evidence type="ECO:0000313" key="3">
    <source>
        <dbReference type="Proteomes" id="UP000663823"/>
    </source>
</evidence>
<sequence>MDAQQQDIQQQQQQQLQIFTTKPIN</sequence>
<feature type="region of interest" description="Disordered" evidence="1">
    <location>
        <begin position="1"/>
        <end position="25"/>
    </location>
</feature>
<gene>
    <name evidence="2" type="ORF">OTI717_LOCUS23786</name>
</gene>
<dbReference type="Proteomes" id="UP000663823">
    <property type="component" value="Unassembled WGS sequence"/>
</dbReference>
<feature type="compositionally biased region" description="Low complexity" evidence="1">
    <location>
        <begin position="1"/>
        <end position="17"/>
    </location>
</feature>
<name>A0A819HBL9_9BILA</name>
<organism evidence="2 3">
    <name type="scientific">Rotaria sordida</name>
    <dbReference type="NCBI Taxonomy" id="392033"/>
    <lineage>
        <taxon>Eukaryota</taxon>
        <taxon>Metazoa</taxon>
        <taxon>Spiralia</taxon>
        <taxon>Gnathifera</taxon>
        <taxon>Rotifera</taxon>
        <taxon>Eurotatoria</taxon>
        <taxon>Bdelloidea</taxon>
        <taxon>Philodinida</taxon>
        <taxon>Philodinidae</taxon>
        <taxon>Rotaria</taxon>
    </lineage>
</organism>
<proteinExistence type="predicted"/>
<dbReference type="AlphaFoldDB" id="A0A819HBL9"/>
<dbReference type="EMBL" id="CAJOAX010004335">
    <property type="protein sequence ID" value="CAF3901028.1"/>
    <property type="molecule type" value="Genomic_DNA"/>
</dbReference>
<evidence type="ECO:0000256" key="1">
    <source>
        <dbReference type="SAM" id="MobiDB-lite"/>
    </source>
</evidence>
<feature type="non-terminal residue" evidence="2">
    <location>
        <position position="25"/>
    </location>
</feature>
<evidence type="ECO:0000313" key="2">
    <source>
        <dbReference type="EMBL" id="CAF3901028.1"/>
    </source>
</evidence>
<protein>
    <submittedName>
        <fullName evidence="2">Uncharacterized protein</fullName>
    </submittedName>
</protein>